<name>A0A1J9S5T5_9PEZI</name>
<dbReference type="RefSeq" id="XP_020132139.1">
    <property type="nucleotide sequence ID" value="XM_020271101.1"/>
</dbReference>
<evidence type="ECO:0000313" key="2">
    <source>
        <dbReference type="Proteomes" id="UP000183809"/>
    </source>
</evidence>
<proteinExistence type="predicted"/>
<dbReference type="EMBL" id="MNUE01000014">
    <property type="protein sequence ID" value="OJD35879.1"/>
    <property type="molecule type" value="Genomic_DNA"/>
</dbReference>
<dbReference type="STRING" id="236234.A0A1J9S5T5"/>
<dbReference type="OrthoDB" id="4886853at2759"/>
<dbReference type="Proteomes" id="UP000183809">
    <property type="component" value="Unassembled WGS sequence"/>
</dbReference>
<organism evidence="1 2">
    <name type="scientific">Diplodia corticola</name>
    <dbReference type="NCBI Taxonomy" id="236234"/>
    <lineage>
        <taxon>Eukaryota</taxon>
        <taxon>Fungi</taxon>
        <taxon>Dikarya</taxon>
        <taxon>Ascomycota</taxon>
        <taxon>Pezizomycotina</taxon>
        <taxon>Dothideomycetes</taxon>
        <taxon>Dothideomycetes incertae sedis</taxon>
        <taxon>Botryosphaeriales</taxon>
        <taxon>Botryosphaeriaceae</taxon>
        <taxon>Diplodia</taxon>
    </lineage>
</organism>
<comment type="caution">
    <text evidence="1">The sequence shown here is derived from an EMBL/GenBank/DDBJ whole genome shotgun (WGS) entry which is preliminary data.</text>
</comment>
<evidence type="ECO:0000313" key="1">
    <source>
        <dbReference type="EMBL" id="OJD35879.1"/>
    </source>
</evidence>
<dbReference type="GeneID" id="31011360"/>
<protein>
    <submittedName>
        <fullName evidence="1">Uncharacterized protein</fullName>
    </submittedName>
</protein>
<gene>
    <name evidence="1" type="ORF">BKCO1_1400027</name>
</gene>
<dbReference type="AlphaFoldDB" id="A0A1J9S5T5"/>
<reference evidence="1 2" key="1">
    <citation type="submission" date="2016-10" db="EMBL/GenBank/DDBJ databases">
        <title>Proteomics and genomics reveal pathogen-plant mechanisms compatible with a hemibiotrophic lifestyle of Diplodia corticola.</title>
        <authorList>
            <person name="Fernandes I."/>
            <person name="De Jonge R."/>
            <person name="Van De Peer Y."/>
            <person name="Devreese B."/>
            <person name="Alves A."/>
            <person name="Esteves A.C."/>
        </authorList>
    </citation>
    <scope>NUCLEOTIDE SEQUENCE [LARGE SCALE GENOMIC DNA]</scope>
    <source>
        <strain evidence="1 2">CBS 112549</strain>
    </source>
</reference>
<keyword evidence="2" id="KW-1185">Reference proteome</keyword>
<accession>A0A1J9S5T5</accession>
<sequence length="132" mass="14901">MSAQLKPLGDWVNQLFDTIFFDSDDNNAIKAFTEGFDPSFSVKINHDSLSYDQYKEAIHKTRAQSEITLQDSSEILKWDDAEQKGGTVAHLFKFVVKDKTTGKETNSTNLLLTAVKWIDGKRVITEITEIAV</sequence>